<sequence>MTKITSICIIILTLCACIITYSLKNCLDSISAAAQAEADAARAPQYIQLDREKNVIKFGSSMNEEKTKLIDTKSGKVITPRT</sequence>
<protein>
    <recommendedName>
        <fullName evidence="3">PepSY domain-containing protein</fullName>
    </recommendedName>
</protein>
<accession>A0ABP9V136</accession>
<dbReference type="PROSITE" id="PS51257">
    <property type="entry name" value="PROKAR_LIPOPROTEIN"/>
    <property type="match status" value="1"/>
</dbReference>
<dbReference type="Proteomes" id="UP001424741">
    <property type="component" value="Unassembled WGS sequence"/>
</dbReference>
<comment type="caution">
    <text evidence="1">The sequence shown here is derived from an EMBL/GenBank/DDBJ whole genome shotgun (WGS) entry which is preliminary data.</text>
</comment>
<name>A0ABP9V136_9BACT</name>
<evidence type="ECO:0000313" key="2">
    <source>
        <dbReference type="Proteomes" id="UP001424741"/>
    </source>
</evidence>
<evidence type="ECO:0008006" key="3">
    <source>
        <dbReference type="Google" id="ProtNLM"/>
    </source>
</evidence>
<reference evidence="1 2" key="1">
    <citation type="submission" date="2024-02" db="EMBL/GenBank/DDBJ databases">
        <title>Rubritalea halochordaticola NBRC 107102.</title>
        <authorList>
            <person name="Ichikawa N."/>
            <person name="Katano-Makiyama Y."/>
            <person name="Hidaka K."/>
        </authorList>
    </citation>
    <scope>NUCLEOTIDE SEQUENCE [LARGE SCALE GENOMIC DNA]</scope>
    <source>
        <strain evidence="1 2">NBRC 107102</strain>
    </source>
</reference>
<proteinExistence type="predicted"/>
<keyword evidence="2" id="KW-1185">Reference proteome</keyword>
<organism evidence="1 2">
    <name type="scientific">Rubritalea halochordaticola</name>
    <dbReference type="NCBI Taxonomy" id="714537"/>
    <lineage>
        <taxon>Bacteria</taxon>
        <taxon>Pseudomonadati</taxon>
        <taxon>Verrucomicrobiota</taxon>
        <taxon>Verrucomicrobiia</taxon>
        <taxon>Verrucomicrobiales</taxon>
        <taxon>Rubritaleaceae</taxon>
        <taxon>Rubritalea</taxon>
    </lineage>
</organism>
<evidence type="ECO:0000313" key="1">
    <source>
        <dbReference type="EMBL" id="GAA5496409.1"/>
    </source>
</evidence>
<gene>
    <name evidence="1" type="ORF">Rhal01_02592</name>
</gene>
<dbReference type="RefSeq" id="WP_346189089.1">
    <property type="nucleotide sequence ID" value="NZ_BAABRL010000008.1"/>
</dbReference>
<dbReference type="EMBL" id="BAABRL010000008">
    <property type="protein sequence ID" value="GAA5496409.1"/>
    <property type="molecule type" value="Genomic_DNA"/>
</dbReference>